<proteinExistence type="predicted"/>
<keyword evidence="1" id="KW-0732">Signal</keyword>
<protein>
    <submittedName>
        <fullName evidence="2">Uncharacterized protein</fullName>
    </submittedName>
</protein>
<accession>A0A7X5U738</accession>
<keyword evidence="3" id="KW-1185">Reference proteome</keyword>
<dbReference type="RefSeq" id="WP_166945838.1">
    <property type="nucleotide sequence ID" value="NZ_CP077072.1"/>
</dbReference>
<organism evidence="2 3">
    <name type="scientific">Luteibacter anthropi</name>
    <dbReference type="NCBI Taxonomy" id="564369"/>
    <lineage>
        <taxon>Bacteria</taxon>
        <taxon>Pseudomonadati</taxon>
        <taxon>Pseudomonadota</taxon>
        <taxon>Gammaproteobacteria</taxon>
        <taxon>Lysobacterales</taxon>
        <taxon>Rhodanobacteraceae</taxon>
        <taxon>Luteibacter</taxon>
    </lineage>
</organism>
<feature type="signal peptide" evidence="1">
    <location>
        <begin position="1"/>
        <end position="16"/>
    </location>
</feature>
<dbReference type="EMBL" id="JAARLZ010000001">
    <property type="protein sequence ID" value="NII05026.1"/>
    <property type="molecule type" value="Genomic_DNA"/>
</dbReference>
<dbReference type="AlphaFoldDB" id="A0A7X5U738"/>
<reference evidence="2 3" key="1">
    <citation type="submission" date="2020-03" db="EMBL/GenBank/DDBJ databases">
        <authorList>
            <person name="Lai Q."/>
        </authorList>
    </citation>
    <scope>NUCLEOTIDE SEQUENCE [LARGE SCALE GENOMIC DNA]</scope>
    <source>
        <strain evidence="2 3">CCUG 25036</strain>
    </source>
</reference>
<gene>
    <name evidence="2" type="ORF">HBF25_01345</name>
</gene>
<feature type="chain" id="PRO_5030710926" evidence="1">
    <location>
        <begin position="17"/>
        <end position="114"/>
    </location>
</feature>
<evidence type="ECO:0000313" key="3">
    <source>
        <dbReference type="Proteomes" id="UP000490980"/>
    </source>
</evidence>
<evidence type="ECO:0000256" key="1">
    <source>
        <dbReference type="SAM" id="SignalP"/>
    </source>
</evidence>
<dbReference type="Proteomes" id="UP000490980">
    <property type="component" value="Unassembled WGS sequence"/>
</dbReference>
<sequence length="114" mass="12280">MFVLILSLCLFAPALAVVVDCGEEHYVSGTHRLPTHEEAMAQCREQETAMVGTGAWRSVRSCYDVAAPGEHGPWVHGRIGVDVVASAGGDPMTFEALWMCKPTTGRDMDGPAFD</sequence>
<evidence type="ECO:0000313" key="2">
    <source>
        <dbReference type="EMBL" id="NII05026.1"/>
    </source>
</evidence>
<name>A0A7X5U738_9GAMM</name>
<comment type="caution">
    <text evidence="2">The sequence shown here is derived from an EMBL/GenBank/DDBJ whole genome shotgun (WGS) entry which is preliminary data.</text>
</comment>